<evidence type="ECO:0000313" key="1">
    <source>
        <dbReference type="EMBL" id="GIY92861.1"/>
    </source>
</evidence>
<protein>
    <submittedName>
        <fullName evidence="1">Uncharacterized protein</fullName>
    </submittedName>
</protein>
<dbReference type="EMBL" id="BPLR01000202">
    <property type="protein sequence ID" value="GIY92861.1"/>
    <property type="molecule type" value="Genomic_DNA"/>
</dbReference>
<name>A0AAV4XD70_CAEEX</name>
<dbReference type="AlphaFoldDB" id="A0AAV4XD70"/>
<sequence>MTRYKRNFTMRSIPLGAPELLGSLLVEYFHGSLGRDLLFNDSHKPNTPQKIKTWTTRALEHFKKCSSSSSFLLPSSLMMTRYKRNFLQCVPFHSGLQSF</sequence>
<evidence type="ECO:0000313" key="2">
    <source>
        <dbReference type="Proteomes" id="UP001054945"/>
    </source>
</evidence>
<proteinExistence type="predicted"/>
<accession>A0AAV4XD70</accession>
<organism evidence="1 2">
    <name type="scientific">Caerostris extrusa</name>
    <name type="common">Bark spider</name>
    <name type="synonym">Caerostris bankana</name>
    <dbReference type="NCBI Taxonomy" id="172846"/>
    <lineage>
        <taxon>Eukaryota</taxon>
        <taxon>Metazoa</taxon>
        <taxon>Ecdysozoa</taxon>
        <taxon>Arthropoda</taxon>
        <taxon>Chelicerata</taxon>
        <taxon>Arachnida</taxon>
        <taxon>Araneae</taxon>
        <taxon>Araneomorphae</taxon>
        <taxon>Entelegynae</taxon>
        <taxon>Araneoidea</taxon>
        <taxon>Araneidae</taxon>
        <taxon>Caerostris</taxon>
    </lineage>
</organism>
<dbReference type="Proteomes" id="UP001054945">
    <property type="component" value="Unassembled WGS sequence"/>
</dbReference>
<reference evidence="1 2" key="1">
    <citation type="submission" date="2021-06" db="EMBL/GenBank/DDBJ databases">
        <title>Caerostris extrusa draft genome.</title>
        <authorList>
            <person name="Kono N."/>
            <person name="Arakawa K."/>
        </authorList>
    </citation>
    <scope>NUCLEOTIDE SEQUENCE [LARGE SCALE GENOMIC DNA]</scope>
</reference>
<keyword evidence="2" id="KW-1185">Reference proteome</keyword>
<gene>
    <name evidence="1" type="ORF">CEXT_517091</name>
</gene>
<comment type="caution">
    <text evidence="1">The sequence shown here is derived from an EMBL/GenBank/DDBJ whole genome shotgun (WGS) entry which is preliminary data.</text>
</comment>